<dbReference type="Proteomes" id="UP000502823">
    <property type="component" value="Unassembled WGS sequence"/>
</dbReference>
<dbReference type="EMBL" id="BLKM01001624">
    <property type="protein sequence ID" value="GFG40259.1"/>
    <property type="molecule type" value="Genomic_DNA"/>
</dbReference>
<dbReference type="FunFam" id="3.40.630.30:FF:000046">
    <property type="entry name" value="Dopamine N-acetyltransferase"/>
    <property type="match status" value="1"/>
</dbReference>
<evidence type="ECO:0000256" key="9">
    <source>
        <dbReference type="ARBA" id="ARBA00051711"/>
    </source>
</evidence>
<evidence type="ECO:0000256" key="12">
    <source>
        <dbReference type="ARBA" id="ARBA00052335"/>
    </source>
</evidence>
<evidence type="ECO:0000256" key="3">
    <source>
        <dbReference type="ARBA" id="ARBA00037926"/>
    </source>
</evidence>
<evidence type="ECO:0000256" key="13">
    <source>
        <dbReference type="ARBA" id="ARBA00052491"/>
    </source>
</evidence>
<dbReference type="GO" id="GO:0004059">
    <property type="term" value="F:aralkylamine N-acetyltransferase activity"/>
    <property type="evidence" value="ECO:0007669"/>
    <property type="project" value="UniProtKB-EC"/>
</dbReference>
<evidence type="ECO:0000256" key="1">
    <source>
        <dbReference type="ARBA" id="ARBA00022679"/>
    </source>
</evidence>
<evidence type="ECO:0000256" key="11">
    <source>
        <dbReference type="ARBA" id="ARBA00052178"/>
    </source>
</evidence>
<evidence type="ECO:0000313" key="15">
    <source>
        <dbReference type="EMBL" id="GFG40259.1"/>
    </source>
</evidence>
<evidence type="ECO:0000256" key="5">
    <source>
        <dbReference type="ARBA" id="ARBA00039114"/>
    </source>
</evidence>
<evidence type="ECO:0000259" key="14">
    <source>
        <dbReference type="PROSITE" id="PS51186"/>
    </source>
</evidence>
<comment type="catalytic activity">
    <reaction evidence="12">
        <text>dopamine + hexadecanoyl-CoA = N-hexadecanoyl-dopamine + CoA + H(+)</text>
        <dbReference type="Rhea" id="RHEA:51376"/>
        <dbReference type="ChEBI" id="CHEBI:15378"/>
        <dbReference type="ChEBI" id="CHEBI:57287"/>
        <dbReference type="ChEBI" id="CHEBI:57379"/>
        <dbReference type="ChEBI" id="CHEBI:59905"/>
        <dbReference type="ChEBI" id="CHEBI:134058"/>
    </reaction>
    <physiologicalReaction direction="left-to-right" evidence="12">
        <dbReference type="Rhea" id="RHEA:51377"/>
    </physiologicalReaction>
</comment>
<comment type="pathway">
    <text evidence="3">Aromatic compound metabolism; melatonin biosynthesis; melatonin from serotonin: step 1/2.</text>
</comment>
<comment type="catalytic activity">
    <reaction evidence="6">
        <text>dopamine + (9Z)-octadecenoyl-CoA = N-(9Z-octadecanoyl)-dopamine + CoA + H(+)</text>
        <dbReference type="Rhea" id="RHEA:51380"/>
        <dbReference type="ChEBI" id="CHEBI:15378"/>
        <dbReference type="ChEBI" id="CHEBI:31883"/>
        <dbReference type="ChEBI" id="CHEBI:57287"/>
        <dbReference type="ChEBI" id="CHEBI:57387"/>
        <dbReference type="ChEBI" id="CHEBI:59905"/>
    </reaction>
    <physiologicalReaction direction="left-to-right" evidence="6">
        <dbReference type="Rhea" id="RHEA:51381"/>
    </physiologicalReaction>
</comment>
<evidence type="ECO:0000256" key="2">
    <source>
        <dbReference type="ARBA" id="ARBA00023315"/>
    </source>
</evidence>
<keyword evidence="2" id="KW-0012">Acyltransferase</keyword>
<keyword evidence="16" id="KW-1185">Reference proteome</keyword>
<comment type="catalytic activity">
    <reaction evidence="10">
        <text>serotonin + (9Z)-octadecenoyl-CoA = N-(9Z-octadecenoyl)-serotonin + CoA + H(+)</text>
        <dbReference type="Rhea" id="RHEA:51392"/>
        <dbReference type="ChEBI" id="CHEBI:15378"/>
        <dbReference type="ChEBI" id="CHEBI:57287"/>
        <dbReference type="ChEBI" id="CHEBI:57387"/>
        <dbReference type="ChEBI" id="CHEBI:134064"/>
        <dbReference type="ChEBI" id="CHEBI:350546"/>
    </reaction>
    <physiologicalReaction direction="left-to-right" evidence="10">
        <dbReference type="Rhea" id="RHEA:51393"/>
    </physiologicalReaction>
</comment>
<comment type="catalytic activity">
    <reaction evidence="7">
        <text>serotonin + octadecanoyl-CoA = N-octadecanoyl-serotonin + CoA + H(+)</text>
        <dbReference type="Rhea" id="RHEA:51400"/>
        <dbReference type="ChEBI" id="CHEBI:15378"/>
        <dbReference type="ChEBI" id="CHEBI:57287"/>
        <dbReference type="ChEBI" id="CHEBI:57394"/>
        <dbReference type="ChEBI" id="CHEBI:134065"/>
        <dbReference type="ChEBI" id="CHEBI:350546"/>
    </reaction>
    <physiologicalReaction direction="left-to-right" evidence="7">
        <dbReference type="Rhea" id="RHEA:51401"/>
    </physiologicalReaction>
</comment>
<comment type="catalytic activity">
    <reaction evidence="11">
        <text>serotonin + hexadecanoyl-CoA = N-hexadecanoyl-serotonin + CoA + H(+)</text>
        <dbReference type="Rhea" id="RHEA:51384"/>
        <dbReference type="ChEBI" id="CHEBI:15378"/>
        <dbReference type="ChEBI" id="CHEBI:57287"/>
        <dbReference type="ChEBI" id="CHEBI:57379"/>
        <dbReference type="ChEBI" id="CHEBI:134059"/>
        <dbReference type="ChEBI" id="CHEBI:350546"/>
    </reaction>
    <physiologicalReaction direction="left-to-right" evidence="11">
        <dbReference type="Rhea" id="RHEA:51385"/>
    </physiologicalReaction>
</comment>
<sequence>MADTRSYHIRRATSADGEKVLPMMQGAFFRDEPLNMAVGLVNDVETCPELEQFCLEKLKEGLSLIAVGSNGDVVGACLNGCHKLGDVQQMEAQADICTNPKYRQILQFLAFLDRQADVFGKFPEISKVLEIHIVAVDSNWRGKGIATALLDRTRQIASELGFKLIKADCTSYFSALAMRKLGAQCVFSMKYVDYCAPGSAEPVFKLESPHTAVQTFVQMVPRAPDAVKHNGVHKTGCLHELDR</sequence>
<dbReference type="InParanoid" id="A0A6L2Q5S9"/>
<evidence type="ECO:0000256" key="6">
    <source>
        <dbReference type="ARBA" id="ARBA00050189"/>
    </source>
</evidence>
<accession>A0A6L2Q5S9</accession>
<evidence type="ECO:0000256" key="7">
    <source>
        <dbReference type="ARBA" id="ARBA00050849"/>
    </source>
</evidence>
<dbReference type="Pfam" id="PF00583">
    <property type="entry name" value="Acetyltransf_1"/>
    <property type="match status" value="1"/>
</dbReference>
<comment type="catalytic activity">
    <reaction evidence="9">
        <text>dopamine + acetyl-CoA = N-acetyldopamine + CoA + H(+)</text>
        <dbReference type="Rhea" id="RHEA:51388"/>
        <dbReference type="ChEBI" id="CHEBI:15378"/>
        <dbReference type="ChEBI" id="CHEBI:57287"/>
        <dbReference type="ChEBI" id="CHEBI:57288"/>
        <dbReference type="ChEBI" id="CHEBI:59905"/>
        <dbReference type="ChEBI" id="CHEBI:125678"/>
    </reaction>
    <physiologicalReaction direction="left-to-right" evidence="9">
        <dbReference type="Rhea" id="RHEA:51389"/>
    </physiologicalReaction>
</comment>
<dbReference type="CDD" id="cd04301">
    <property type="entry name" value="NAT_SF"/>
    <property type="match status" value="1"/>
</dbReference>
<dbReference type="PROSITE" id="PS51186">
    <property type="entry name" value="GNAT"/>
    <property type="match status" value="1"/>
</dbReference>
<gene>
    <name evidence="15" type="ORF">Cfor_10081</name>
</gene>
<evidence type="ECO:0000256" key="10">
    <source>
        <dbReference type="ARBA" id="ARBA00051823"/>
    </source>
</evidence>
<dbReference type="PANTHER" id="PTHR20905">
    <property type="entry name" value="N-ACETYLTRANSFERASE-RELATED"/>
    <property type="match status" value="1"/>
</dbReference>
<name>A0A6L2Q5S9_COPFO</name>
<proteinExistence type="inferred from homology"/>
<dbReference type="PANTHER" id="PTHR20905:SF1">
    <property type="entry name" value="AT07410P-RELATED"/>
    <property type="match status" value="1"/>
</dbReference>
<dbReference type="AlphaFoldDB" id="A0A6L2Q5S9"/>
<reference evidence="16" key="1">
    <citation type="submission" date="2020-01" db="EMBL/GenBank/DDBJ databases">
        <title>Draft genome sequence of the Termite Coptotermes fromosanus.</title>
        <authorList>
            <person name="Itakura S."/>
            <person name="Yosikawa Y."/>
            <person name="Umezawa K."/>
        </authorList>
    </citation>
    <scope>NUCLEOTIDE SEQUENCE [LARGE SCALE GENOMIC DNA]</scope>
</reference>
<keyword evidence="1" id="KW-0808">Transferase</keyword>
<comment type="catalytic activity">
    <reaction evidence="8">
        <text>serotonin + (5Z,8Z,11Z,14Z)-eicosatetraenoyl-CoA = N-[(5Z,8Z,11Z,14Z)-eicosatetraenoyl]-serotonin + CoA + H(+)</text>
        <dbReference type="Rhea" id="RHEA:51396"/>
        <dbReference type="ChEBI" id="CHEBI:15378"/>
        <dbReference type="ChEBI" id="CHEBI:57287"/>
        <dbReference type="ChEBI" id="CHEBI:57368"/>
        <dbReference type="ChEBI" id="CHEBI:132255"/>
        <dbReference type="ChEBI" id="CHEBI:350546"/>
    </reaction>
    <physiologicalReaction direction="left-to-right" evidence="8">
        <dbReference type="Rhea" id="RHEA:51397"/>
    </physiologicalReaction>
</comment>
<dbReference type="SUPFAM" id="SSF55729">
    <property type="entry name" value="Acyl-CoA N-acyltransferases (Nat)"/>
    <property type="match status" value="1"/>
</dbReference>
<organism evidence="15 16">
    <name type="scientific">Coptotermes formosanus</name>
    <name type="common">Formosan subterranean termite</name>
    <dbReference type="NCBI Taxonomy" id="36987"/>
    <lineage>
        <taxon>Eukaryota</taxon>
        <taxon>Metazoa</taxon>
        <taxon>Ecdysozoa</taxon>
        <taxon>Arthropoda</taxon>
        <taxon>Hexapoda</taxon>
        <taxon>Insecta</taxon>
        <taxon>Pterygota</taxon>
        <taxon>Neoptera</taxon>
        <taxon>Polyneoptera</taxon>
        <taxon>Dictyoptera</taxon>
        <taxon>Blattodea</taxon>
        <taxon>Blattoidea</taxon>
        <taxon>Termitoidae</taxon>
        <taxon>Rhinotermitidae</taxon>
        <taxon>Coptotermes</taxon>
    </lineage>
</organism>
<evidence type="ECO:0000256" key="4">
    <source>
        <dbReference type="ARBA" id="ARBA00038182"/>
    </source>
</evidence>
<comment type="catalytic activity">
    <reaction evidence="13">
        <text>serotonin + acetyl-CoA = N-acetylserotonin + CoA + H(+)</text>
        <dbReference type="Rhea" id="RHEA:25217"/>
        <dbReference type="ChEBI" id="CHEBI:15378"/>
        <dbReference type="ChEBI" id="CHEBI:17697"/>
        <dbReference type="ChEBI" id="CHEBI:57287"/>
        <dbReference type="ChEBI" id="CHEBI:57288"/>
        <dbReference type="ChEBI" id="CHEBI:350546"/>
        <dbReference type="EC" id="2.3.1.87"/>
    </reaction>
    <physiologicalReaction direction="left-to-right" evidence="13">
        <dbReference type="Rhea" id="RHEA:25218"/>
    </physiologicalReaction>
</comment>
<dbReference type="Gene3D" id="3.40.630.30">
    <property type="match status" value="1"/>
</dbReference>
<dbReference type="EC" id="2.3.1.87" evidence="5"/>
<evidence type="ECO:0000313" key="16">
    <source>
        <dbReference type="Proteomes" id="UP000502823"/>
    </source>
</evidence>
<evidence type="ECO:0000256" key="8">
    <source>
        <dbReference type="ARBA" id="ARBA00051284"/>
    </source>
</evidence>
<comment type="similarity">
    <text evidence="4">Belongs to the acetyltransferase family. AANAT subfamily.</text>
</comment>
<dbReference type="InterPro" id="IPR016181">
    <property type="entry name" value="Acyl_CoA_acyltransferase"/>
</dbReference>
<dbReference type="FunCoup" id="A0A6L2Q5S9">
    <property type="interactions" value="21"/>
</dbReference>
<dbReference type="OrthoDB" id="41532at2759"/>
<feature type="domain" description="N-acetyltransferase" evidence="14">
    <location>
        <begin position="63"/>
        <end position="207"/>
    </location>
</feature>
<protein>
    <recommendedName>
        <fullName evidence="5">aralkylamine N-acetyltransferase</fullName>
        <ecNumber evidence="5">2.3.1.87</ecNumber>
    </recommendedName>
</protein>
<dbReference type="InterPro" id="IPR000182">
    <property type="entry name" value="GNAT_dom"/>
</dbReference>
<comment type="caution">
    <text evidence="15">The sequence shown here is derived from an EMBL/GenBank/DDBJ whole genome shotgun (WGS) entry which is preliminary data.</text>
</comment>